<sequence length="548" mass="59146">MGRTACVIAALLLCAGAVPSAVRAADTRPVPSPSLAAAPDLQQEPALRALYAARGFAPLWTGSREAERRRTAMLALLALESRVEPAGSDTMALAGAFAKGGKPDALQQAEFRLTRAALAYLARRSGGADVPTAKALRALADLDQAQVTPPLALALTELEIVRDLGGWHRVGTVPGPAPSVPPFEVASPEIDVAPAFPPRKRLPDIADLRRRLVQSADLPASELAGTEMDDRLTDAVRSFQKRHGLAPDGVVGGRTLTALNAPVADQIGQVRVNLARRIEDRSHLPRYVEVNVPGYELRLVEHGKVVLRSRVIVGDEDKPTPIFDNRIRYIELNPSWYVPTSITPELLDKERKKPGYLAKNGFYWRASAEGGGQGQLVQRPGPENALGRIKFLFPNNHSVYLHDTPQRGLFARSERSLSHGCIRVEKPIELALALLSREGWDAARLDAAFASEKTRRIELRETVPVFLDYRTAFVDDDGRLNLRPDLYGHDAGGITVFKGKGLPPEPRPEPEPAPLAPTADPLALRSASGDPAAVTGLGQPAAQALPRS</sequence>
<feature type="active site" description="Nucleophile" evidence="7">
    <location>
        <position position="421"/>
    </location>
</feature>
<accession>A0ABU8XXF5</accession>
<keyword evidence="4 7" id="KW-0133">Cell shape</keyword>
<dbReference type="Gene3D" id="2.40.440.10">
    <property type="entry name" value="L,D-transpeptidase catalytic domain-like"/>
    <property type="match status" value="1"/>
</dbReference>
<evidence type="ECO:0000256" key="7">
    <source>
        <dbReference type="PROSITE-ProRule" id="PRU01373"/>
    </source>
</evidence>
<feature type="active site" description="Proton donor/acceptor" evidence="7">
    <location>
        <position position="402"/>
    </location>
</feature>
<feature type="region of interest" description="Disordered" evidence="8">
    <location>
        <begin position="499"/>
        <end position="548"/>
    </location>
</feature>
<dbReference type="RefSeq" id="WP_418161426.1">
    <property type="nucleotide sequence ID" value="NZ_JBBLZC010000030.1"/>
</dbReference>
<keyword evidence="3" id="KW-0808">Transferase</keyword>
<dbReference type="InterPro" id="IPR052905">
    <property type="entry name" value="LD-transpeptidase_YkuD-like"/>
</dbReference>
<protein>
    <submittedName>
        <fullName evidence="11">L,D-transpeptidase family protein</fullName>
    </submittedName>
</protein>
<proteinExistence type="inferred from homology"/>
<evidence type="ECO:0000256" key="5">
    <source>
        <dbReference type="ARBA" id="ARBA00022984"/>
    </source>
</evidence>
<dbReference type="InterPro" id="IPR036366">
    <property type="entry name" value="PGBDSf"/>
</dbReference>
<evidence type="ECO:0000256" key="1">
    <source>
        <dbReference type="ARBA" id="ARBA00004752"/>
    </source>
</evidence>
<evidence type="ECO:0000256" key="8">
    <source>
        <dbReference type="SAM" id="MobiDB-lite"/>
    </source>
</evidence>
<dbReference type="SUPFAM" id="SSF47090">
    <property type="entry name" value="PGBD-like"/>
    <property type="match status" value="1"/>
</dbReference>
<dbReference type="InterPro" id="IPR038063">
    <property type="entry name" value="Transpep_catalytic_dom"/>
</dbReference>
<comment type="similarity">
    <text evidence="2">Belongs to the YkuD family.</text>
</comment>
<evidence type="ECO:0000256" key="4">
    <source>
        <dbReference type="ARBA" id="ARBA00022960"/>
    </source>
</evidence>
<dbReference type="EMBL" id="JBBLZC010000030">
    <property type="protein sequence ID" value="MEK0085576.1"/>
    <property type="molecule type" value="Genomic_DNA"/>
</dbReference>
<evidence type="ECO:0000256" key="3">
    <source>
        <dbReference type="ARBA" id="ARBA00022679"/>
    </source>
</evidence>
<dbReference type="InterPro" id="IPR005490">
    <property type="entry name" value="LD_TPept_cat_dom"/>
</dbReference>
<gene>
    <name evidence="11" type="ORF">U1T56_20680</name>
</gene>
<evidence type="ECO:0000256" key="2">
    <source>
        <dbReference type="ARBA" id="ARBA00005992"/>
    </source>
</evidence>
<dbReference type="Proteomes" id="UP001375743">
    <property type="component" value="Unassembled WGS sequence"/>
</dbReference>
<evidence type="ECO:0000256" key="9">
    <source>
        <dbReference type="SAM" id="SignalP"/>
    </source>
</evidence>
<dbReference type="Pfam" id="PF20142">
    <property type="entry name" value="Scaffold"/>
    <property type="match status" value="1"/>
</dbReference>
<reference evidence="11 12" key="1">
    <citation type="submission" date="2024-01" db="EMBL/GenBank/DDBJ databases">
        <title>Multi-omics insights into the function and evolution of sodium benzoate biodegradation pathways in Benzoatithermus flavus gen. nov., sp. nov. from hot spring.</title>
        <authorList>
            <person name="Hu C.-J."/>
            <person name="Li W.-J."/>
        </authorList>
    </citation>
    <scope>NUCLEOTIDE SEQUENCE [LARGE SCALE GENOMIC DNA]</scope>
    <source>
        <strain evidence="11 12">SYSU G07066</strain>
    </source>
</reference>
<evidence type="ECO:0000259" key="10">
    <source>
        <dbReference type="PROSITE" id="PS52029"/>
    </source>
</evidence>
<dbReference type="InterPro" id="IPR045380">
    <property type="entry name" value="LD_TPept_scaffold_dom"/>
</dbReference>
<dbReference type="PANTHER" id="PTHR41533">
    <property type="entry name" value="L,D-TRANSPEPTIDASE HI_1667-RELATED"/>
    <property type="match status" value="1"/>
</dbReference>
<organism evidence="11 12">
    <name type="scientific">Benzoatithermus flavus</name>
    <dbReference type="NCBI Taxonomy" id="3108223"/>
    <lineage>
        <taxon>Bacteria</taxon>
        <taxon>Pseudomonadati</taxon>
        <taxon>Pseudomonadota</taxon>
        <taxon>Alphaproteobacteria</taxon>
        <taxon>Geminicoccales</taxon>
        <taxon>Geminicoccaceae</taxon>
        <taxon>Benzoatithermus</taxon>
    </lineage>
</organism>
<dbReference type="InterPro" id="IPR036365">
    <property type="entry name" value="PGBD-like_sf"/>
</dbReference>
<evidence type="ECO:0000313" key="12">
    <source>
        <dbReference type="Proteomes" id="UP001375743"/>
    </source>
</evidence>
<evidence type="ECO:0000313" key="11">
    <source>
        <dbReference type="EMBL" id="MEK0085576.1"/>
    </source>
</evidence>
<dbReference type="InterPro" id="IPR002477">
    <property type="entry name" value="Peptidoglycan-bd-like"/>
</dbReference>
<keyword evidence="12" id="KW-1185">Reference proteome</keyword>
<keyword evidence="6 7" id="KW-0961">Cell wall biogenesis/degradation</keyword>
<feature type="domain" description="L,D-TPase catalytic" evidence="10">
    <location>
        <begin position="286"/>
        <end position="445"/>
    </location>
</feature>
<dbReference type="PROSITE" id="PS52029">
    <property type="entry name" value="LD_TPASE"/>
    <property type="match status" value="1"/>
</dbReference>
<dbReference type="PANTHER" id="PTHR41533:SF2">
    <property type="entry name" value="BLR7131 PROTEIN"/>
    <property type="match status" value="1"/>
</dbReference>
<feature type="signal peptide" evidence="9">
    <location>
        <begin position="1"/>
        <end position="24"/>
    </location>
</feature>
<keyword evidence="5 7" id="KW-0573">Peptidoglycan synthesis</keyword>
<dbReference type="CDD" id="cd16913">
    <property type="entry name" value="YkuD_like"/>
    <property type="match status" value="1"/>
</dbReference>
<name>A0ABU8XXF5_9PROT</name>
<comment type="caution">
    <text evidence="11">The sequence shown here is derived from an EMBL/GenBank/DDBJ whole genome shotgun (WGS) entry which is preliminary data.</text>
</comment>
<keyword evidence="9" id="KW-0732">Signal</keyword>
<dbReference type="SUPFAM" id="SSF141523">
    <property type="entry name" value="L,D-transpeptidase catalytic domain-like"/>
    <property type="match status" value="1"/>
</dbReference>
<feature type="chain" id="PRO_5046513084" evidence="9">
    <location>
        <begin position="25"/>
        <end position="548"/>
    </location>
</feature>
<dbReference type="Pfam" id="PF03734">
    <property type="entry name" value="YkuD"/>
    <property type="match status" value="1"/>
</dbReference>
<dbReference type="Gene3D" id="1.10.101.10">
    <property type="entry name" value="PGBD-like superfamily/PGBD"/>
    <property type="match status" value="1"/>
</dbReference>
<evidence type="ECO:0000256" key="6">
    <source>
        <dbReference type="ARBA" id="ARBA00023316"/>
    </source>
</evidence>
<comment type="pathway">
    <text evidence="1 7">Cell wall biogenesis; peptidoglycan biosynthesis.</text>
</comment>
<dbReference type="Pfam" id="PF01471">
    <property type="entry name" value="PG_binding_1"/>
    <property type="match status" value="1"/>
</dbReference>